<sequence length="166" mass="18738">MLSRVAFPRCRFLSYSCRLSNKQTNPESVNTELASTQNPLKIRDVPMEYTNVQPEDFKTFEEYFPHSPFNLLGSGKDVKLAAKISAIRDEPDPAVWLDYGGKFDAFCSIARQEVQQARYGKKLQVGDRVSFVLHETESAAHFLGVDHPVSMRLGYGTFLGILKKTS</sequence>
<evidence type="ECO:0000313" key="2">
    <source>
        <dbReference type="Proteomes" id="UP000001307"/>
    </source>
</evidence>
<gene>
    <name evidence="1" type="ORF">GSOID_T00002353001</name>
</gene>
<proteinExistence type="predicted"/>
<protein>
    <submittedName>
        <fullName evidence="1">Uncharacterized protein</fullName>
    </submittedName>
</protein>
<dbReference type="EMBL" id="FN653025">
    <property type="protein sequence ID" value="CBY18489.1"/>
    <property type="molecule type" value="Genomic_DNA"/>
</dbReference>
<keyword evidence="2" id="KW-1185">Reference proteome</keyword>
<dbReference type="InParanoid" id="E4X5C0"/>
<reference evidence="1" key="1">
    <citation type="journal article" date="2010" name="Science">
        <title>Plasticity of animal genome architecture unmasked by rapid evolution of a pelagic tunicate.</title>
        <authorList>
            <person name="Denoeud F."/>
            <person name="Henriet S."/>
            <person name="Mungpakdee S."/>
            <person name="Aury J.M."/>
            <person name="Da Silva C."/>
            <person name="Brinkmann H."/>
            <person name="Mikhaleva J."/>
            <person name="Olsen L.C."/>
            <person name="Jubin C."/>
            <person name="Canestro C."/>
            <person name="Bouquet J.M."/>
            <person name="Danks G."/>
            <person name="Poulain J."/>
            <person name="Campsteijn C."/>
            <person name="Adamski M."/>
            <person name="Cross I."/>
            <person name="Yadetie F."/>
            <person name="Muffato M."/>
            <person name="Louis A."/>
            <person name="Butcher S."/>
            <person name="Tsagkogeorga G."/>
            <person name="Konrad A."/>
            <person name="Singh S."/>
            <person name="Jensen M.F."/>
            <person name="Cong E.H."/>
            <person name="Eikeseth-Otteraa H."/>
            <person name="Noel B."/>
            <person name="Anthouard V."/>
            <person name="Porcel B.M."/>
            <person name="Kachouri-Lafond R."/>
            <person name="Nishino A."/>
            <person name="Ugolini M."/>
            <person name="Chourrout P."/>
            <person name="Nishida H."/>
            <person name="Aasland R."/>
            <person name="Huzurbazar S."/>
            <person name="Westhof E."/>
            <person name="Delsuc F."/>
            <person name="Lehrach H."/>
            <person name="Reinhardt R."/>
            <person name="Weissenbach J."/>
            <person name="Roy S.W."/>
            <person name="Artiguenave F."/>
            <person name="Postlethwait J.H."/>
            <person name="Manak J.R."/>
            <person name="Thompson E.M."/>
            <person name="Jaillon O."/>
            <person name="Du Pasquier L."/>
            <person name="Boudinot P."/>
            <person name="Liberles D.A."/>
            <person name="Volff J.N."/>
            <person name="Philippe H."/>
            <person name="Lenhard B."/>
            <person name="Roest Crollius H."/>
            <person name="Wincker P."/>
            <person name="Chourrout D."/>
        </authorList>
    </citation>
    <scope>NUCLEOTIDE SEQUENCE [LARGE SCALE GENOMIC DNA]</scope>
</reference>
<organism evidence="1">
    <name type="scientific">Oikopleura dioica</name>
    <name type="common">Tunicate</name>
    <dbReference type="NCBI Taxonomy" id="34765"/>
    <lineage>
        <taxon>Eukaryota</taxon>
        <taxon>Metazoa</taxon>
        <taxon>Chordata</taxon>
        <taxon>Tunicata</taxon>
        <taxon>Appendicularia</taxon>
        <taxon>Copelata</taxon>
        <taxon>Oikopleuridae</taxon>
        <taxon>Oikopleura</taxon>
    </lineage>
</organism>
<dbReference type="Pfam" id="PF10246">
    <property type="entry name" value="MRP-S35"/>
    <property type="match status" value="1"/>
</dbReference>
<dbReference type="AlphaFoldDB" id="E4X5C0"/>
<dbReference type="Proteomes" id="UP000001307">
    <property type="component" value="Unassembled WGS sequence"/>
</dbReference>
<name>E4X5C0_OIKDI</name>
<dbReference type="InterPro" id="IPR019375">
    <property type="entry name" value="Ribosomal_bS1m"/>
</dbReference>
<accession>E4X5C0</accession>
<evidence type="ECO:0000313" key="1">
    <source>
        <dbReference type="EMBL" id="CBY18489.1"/>
    </source>
</evidence>